<dbReference type="EMBL" id="RBZP01000002">
    <property type="protein sequence ID" value="RKQ35711.1"/>
    <property type="molecule type" value="Genomic_DNA"/>
</dbReference>
<keyword evidence="3" id="KW-1185">Reference proteome</keyword>
<proteinExistence type="inferred from homology"/>
<dbReference type="Proteomes" id="UP000269301">
    <property type="component" value="Unassembled WGS sequence"/>
</dbReference>
<dbReference type="InterPro" id="IPR001753">
    <property type="entry name" value="Enoyl-CoA_hydra/iso"/>
</dbReference>
<dbReference type="InterPro" id="IPR014748">
    <property type="entry name" value="Enoyl-CoA_hydra_C"/>
</dbReference>
<sequence>MATVNTHFQDGVFEIILNRPEKLNALNNDLAVDLTKAVSEAKSNPDVRTVLVYGNGKGFCAGGDLKDFGIDIDNPVEVREFLQAGQDAVLGLYQMEKPVIAAVHGPAVGAGCNIAFACDIVFADENAIFSEIFSQVGAIPDFGGLYFLPQKVGMHVASELIFTGKKLKAKEAKEYGLINEVTEEGQVIEKGRELAVSLAKGPTKTLGMAKRILHQAPYMSIEDALQLEAYGQAVTFQSNDFKEGRAAFIEKRKPHFTGK</sequence>
<comment type="caution">
    <text evidence="2">The sequence shown here is derived from an EMBL/GenBank/DDBJ whole genome shotgun (WGS) entry which is preliminary data.</text>
</comment>
<accession>A0A495A8M6</accession>
<comment type="similarity">
    <text evidence="1">Belongs to the enoyl-CoA hydratase/isomerase family.</text>
</comment>
<organism evidence="2 3">
    <name type="scientific">Oceanobacillus halophilus</name>
    <dbReference type="NCBI Taxonomy" id="930130"/>
    <lineage>
        <taxon>Bacteria</taxon>
        <taxon>Bacillati</taxon>
        <taxon>Bacillota</taxon>
        <taxon>Bacilli</taxon>
        <taxon>Bacillales</taxon>
        <taxon>Bacillaceae</taxon>
        <taxon>Oceanobacillus</taxon>
    </lineage>
</organism>
<dbReference type="Gene3D" id="3.90.226.10">
    <property type="entry name" value="2-enoyl-CoA Hydratase, Chain A, domain 1"/>
    <property type="match status" value="1"/>
</dbReference>
<dbReference type="GO" id="GO:0003824">
    <property type="term" value="F:catalytic activity"/>
    <property type="evidence" value="ECO:0007669"/>
    <property type="project" value="UniProtKB-ARBA"/>
</dbReference>
<dbReference type="SUPFAM" id="SSF52096">
    <property type="entry name" value="ClpP/crotonase"/>
    <property type="match status" value="1"/>
</dbReference>
<dbReference type="RefSeq" id="WP_121203361.1">
    <property type="nucleotide sequence ID" value="NZ_RBZP01000002.1"/>
</dbReference>
<dbReference type="AlphaFoldDB" id="A0A495A8M6"/>
<protein>
    <recommendedName>
        <fullName evidence="4">Enoyl-CoA hydratase</fullName>
    </recommendedName>
</protein>
<reference evidence="2 3" key="1">
    <citation type="journal article" date="2016" name="Int. J. Syst. Evol. Microbiol.">
        <title>Oceanobacillus halophilus sp. nov., a novel moderately halophilic bacterium from a hypersaline lake.</title>
        <authorList>
            <person name="Amoozegar M.A."/>
            <person name="Bagheri M."/>
            <person name="Makhdoumi A."/>
            <person name="Nikou M.M."/>
            <person name="Fazeli S.A.S."/>
            <person name="Schumann P."/>
            <person name="Sproer C."/>
            <person name="Sanchez-Porro C."/>
            <person name="Ventosa A."/>
        </authorList>
    </citation>
    <scope>NUCLEOTIDE SEQUENCE [LARGE SCALE GENOMIC DNA]</scope>
    <source>
        <strain evidence="2 3">DSM 23996</strain>
    </source>
</reference>
<evidence type="ECO:0000256" key="1">
    <source>
        <dbReference type="ARBA" id="ARBA00005254"/>
    </source>
</evidence>
<name>A0A495A8M6_9BACI</name>
<dbReference type="Gene3D" id="1.10.12.10">
    <property type="entry name" value="Lyase 2-enoyl-coa Hydratase, Chain A, domain 2"/>
    <property type="match status" value="1"/>
</dbReference>
<evidence type="ECO:0000313" key="3">
    <source>
        <dbReference type="Proteomes" id="UP000269301"/>
    </source>
</evidence>
<evidence type="ECO:0000313" key="2">
    <source>
        <dbReference type="EMBL" id="RKQ35711.1"/>
    </source>
</evidence>
<dbReference type="PANTHER" id="PTHR43459:SF1">
    <property type="entry name" value="EG:BACN32G11.4 PROTEIN"/>
    <property type="match status" value="1"/>
</dbReference>
<dbReference type="CDD" id="cd06558">
    <property type="entry name" value="crotonase-like"/>
    <property type="match status" value="1"/>
</dbReference>
<dbReference type="OrthoDB" id="9787660at2"/>
<gene>
    <name evidence="2" type="ORF">D8M06_05450</name>
</gene>
<dbReference type="InterPro" id="IPR029045">
    <property type="entry name" value="ClpP/crotonase-like_dom_sf"/>
</dbReference>
<evidence type="ECO:0008006" key="4">
    <source>
        <dbReference type="Google" id="ProtNLM"/>
    </source>
</evidence>
<dbReference type="PANTHER" id="PTHR43459">
    <property type="entry name" value="ENOYL-COA HYDRATASE"/>
    <property type="match status" value="1"/>
</dbReference>
<dbReference type="Pfam" id="PF00378">
    <property type="entry name" value="ECH_1"/>
    <property type="match status" value="1"/>
</dbReference>